<dbReference type="EMBL" id="JAEPRD010000014">
    <property type="protein sequence ID" value="KAG2209762.1"/>
    <property type="molecule type" value="Genomic_DNA"/>
</dbReference>
<comment type="caution">
    <text evidence="4">The sequence shown here is derived from an EMBL/GenBank/DDBJ whole genome shotgun (WGS) entry which is preliminary data.</text>
</comment>
<keyword evidence="1 2" id="KW-0371">Homeobox</keyword>
<feature type="domain" description="Homeobox" evidence="3">
    <location>
        <begin position="13"/>
        <end position="78"/>
    </location>
</feature>
<dbReference type="Pfam" id="PF00046">
    <property type="entry name" value="Homeodomain"/>
    <property type="match status" value="1"/>
</dbReference>
<dbReference type="GO" id="GO:0005634">
    <property type="term" value="C:nucleus"/>
    <property type="evidence" value="ECO:0007669"/>
    <property type="project" value="UniProtKB-SubCell"/>
</dbReference>
<reference evidence="4" key="1">
    <citation type="submission" date="2020-12" db="EMBL/GenBank/DDBJ databases">
        <title>Metabolic potential, ecology and presence of endohyphal bacteria is reflected in genomic diversity of Mucoromycotina.</title>
        <authorList>
            <person name="Muszewska A."/>
            <person name="Okrasinska A."/>
            <person name="Steczkiewicz K."/>
            <person name="Drgas O."/>
            <person name="Orlowska M."/>
            <person name="Perlinska-Lenart U."/>
            <person name="Aleksandrzak-Piekarczyk T."/>
            <person name="Szatraj K."/>
            <person name="Zielenkiewicz U."/>
            <person name="Pilsyk S."/>
            <person name="Malc E."/>
            <person name="Mieczkowski P."/>
            <person name="Kruszewska J.S."/>
            <person name="Biernat P."/>
            <person name="Pawlowska J."/>
        </authorList>
    </citation>
    <scope>NUCLEOTIDE SEQUENCE</scope>
    <source>
        <strain evidence="4">WA0000017839</strain>
    </source>
</reference>
<evidence type="ECO:0000313" key="4">
    <source>
        <dbReference type="EMBL" id="KAG2209762.1"/>
    </source>
</evidence>
<dbReference type="CDD" id="cd00086">
    <property type="entry name" value="homeodomain"/>
    <property type="match status" value="1"/>
</dbReference>
<dbReference type="SMART" id="SM00389">
    <property type="entry name" value="HOX"/>
    <property type="match status" value="1"/>
</dbReference>
<gene>
    <name evidence="4" type="ORF">INT47_001910</name>
</gene>
<comment type="subcellular location">
    <subcellularLocation>
        <location evidence="1 2">Nucleus</location>
    </subcellularLocation>
</comment>
<dbReference type="OrthoDB" id="6159439at2759"/>
<dbReference type="InterPro" id="IPR001356">
    <property type="entry name" value="HD"/>
</dbReference>
<dbReference type="SUPFAM" id="SSF46689">
    <property type="entry name" value="Homeodomain-like"/>
    <property type="match status" value="1"/>
</dbReference>
<evidence type="ECO:0000259" key="3">
    <source>
        <dbReference type="PROSITE" id="PS50071"/>
    </source>
</evidence>
<proteinExistence type="predicted"/>
<keyword evidence="1 2" id="KW-0539">Nucleus</keyword>
<organism evidence="4 5">
    <name type="scientific">Mucor saturninus</name>
    <dbReference type="NCBI Taxonomy" id="64648"/>
    <lineage>
        <taxon>Eukaryota</taxon>
        <taxon>Fungi</taxon>
        <taxon>Fungi incertae sedis</taxon>
        <taxon>Mucoromycota</taxon>
        <taxon>Mucoromycotina</taxon>
        <taxon>Mucoromycetes</taxon>
        <taxon>Mucorales</taxon>
        <taxon>Mucorineae</taxon>
        <taxon>Mucoraceae</taxon>
        <taxon>Mucor</taxon>
    </lineage>
</organism>
<dbReference type="Gene3D" id="1.10.10.60">
    <property type="entry name" value="Homeodomain-like"/>
    <property type="match status" value="1"/>
</dbReference>
<keyword evidence="5" id="KW-1185">Reference proteome</keyword>
<dbReference type="Proteomes" id="UP000603453">
    <property type="component" value="Unassembled WGS sequence"/>
</dbReference>
<keyword evidence="1 2" id="KW-0238">DNA-binding</keyword>
<protein>
    <recommendedName>
        <fullName evidence="3">Homeobox domain-containing protein</fullName>
    </recommendedName>
</protein>
<dbReference type="GO" id="GO:0003677">
    <property type="term" value="F:DNA binding"/>
    <property type="evidence" value="ECO:0007669"/>
    <property type="project" value="UniProtKB-UniRule"/>
</dbReference>
<feature type="DNA-binding region" description="Homeobox" evidence="1">
    <location>
        <begin position="15"/>
        <end position="79"/>
    </location>
</feature>
<accession>A0A8H7RF01</accession>
<dbReference type="InterPro" id="IPR009057">
    <property type="entry name" value="Homeodomain-like_sf"/>
</dbReference>
<dbReference type="AlphaFoldDB" id="A0A8H7RF01"/>
<dbReference type="PROSITE" id="PS50071">
    <property type="entry name" value="HOMEOBOX_2"/>
    <property type="match status" value="1"/>
</dbReference>
<evidence type="ECO:0000256" key="1">
    <source>
        <dbReference type="PROSITE-ProRule" id="PRU00108"/>
    </source>
</evidence>
<evidence type="ECO:0000256" key="2">
    <source>
        <dbReference type="RuleBase" id="RU000682"/>
    </source>
</evidence>
<name>A0A8H7RF01_9FUNG</name>
<evidence type="ECO:0000313" key="5">
    <source>
        <dbReference type="Proteomes" id="UP000603453"/>
    </source>
</evidence>
<sequence>MIKENEFDELTPGTVVSSRRRFNYEQTQKLLDEFHCNRNPSKVELESITSGVLQRKNDSDVRRVNQWYQNRRARENKKRWLRIKNLVTEEDSSDTNLSCHFSPTLNAEQSVSSSHSSTPKILTKQDIITALKTVTEAFSMVYDDTTTDILKEFQQEFLNSLPY</sequence>